<evidence type="ECO:0000313" key="1">
    <source>
        <dbReference type="EMBL" id="SFV31247.1"/>
    </source>
</evidence>
<dbReference type="AlphaFoldDB" id="A0A1I7N9A3"/>
<gene>
    <name evidence="1" type="ORF">SAMN05216456_1280</name>
</gene>
<reference evidence="1 2" key="1">
    <citation type="submission" date="2016-10" db="EMBL/GenBank/DDBJ databases">
        <authorList>
            <person name="de Groot N.N."/>
        </authorList>
    </citation>
    <scope>NUCLEOTIDE SEQUENCE [LARGE SCALE GENOMIC DNA]</scope>
    <source>
        <strain evidence="1 2">IPL20</strain>
    </source>
</reference>
<dbReference type="RefSeq" id="WP_092422385.1">
    <property type="nucleotide sequence ID" value="NZ_FPCK01000001.1"/>
</dbReference>
<proteinExistence type="predicted"/>
<dbReference type="EMBL" id="FPCK01000001">
    <property type="protein sequence ID" value="SFV31247.1"/>
    <property type="molecule type" value="Genomic_DNA"/>
</dbReference>
<name>A0A1I7N9A3_9HYPH</name>
<protein>
    <submittedName>
        <fullName evidence="1">Uncharacterized protein</fullName>
    </submittedName>
</protein>
<keyword evidence="2" id="KW-1185">Reference proteome</keyword>
<accession>A0A1I7N9A3</accession>
<evidence type="ECO:0000313" key="2">
    <source>
        <dbReference type="Proteomes" id="UP000199074"/>
    </source>
</evidence>
<dbReference type="Proteomes" id="UP000199074">
    <property type="component" value="Unassembled WGS sequence"/>
</dbReference>
<organism evidence="1 2">
    <name type="scientific">Devosia crocina</name>
    <dbReference type="NCBI Taxonomy" id="429728"/>
    <lineage>
        <taxon>Bacteria</taxon>
        <taxon>Pseudomonadati</taxon>
        <taxon>Pseudomonadota</taxon>
        <taxon>Alphaproteobacteria</taxon>
        <taxon>Hyphomicrobiales</taxon>
        <taxon>Devosiaceae</taxon>
        <taxon>Devosia</taxon>
    </lineage>
</organism>
<sequence>MATPAKTTKSALSVVESGEAVAITPAPVEVAPPAPISLGEDAFAAVESALETVAQESRPLVLRSHVRREKIIKDLREVESLLADAVDREKLLDQAYEAAKKSLASHKMDLEDEIELMQAGLRASQLRQGQTEA</sequence>
<dbReference type="STRING" id="429728.SAMN05216456_1280"/>